<feature type="transmembrane region" description="Helical" evidence="3">
    <location>
        <begin position="119"/>
        <end position="140"/>
    </location>
</feature>
<gene>
    <name evidence="5" type="ORF">LPB04_05050</name>
</gene>
<evidence type="ECO:0000313" key="5">
    <source>
        <dbReference type="EMBL" id="QOL50662.1"/>
    </source>
</evidence>
<dbReference type="GO" id="GO:0005886">
    <property type="term" value="C:plasma membrane"/>
    <property type="evidence" value="ECO:0007669"/>
    <property type="project" value="TreeGrafter"/>
</dbReference>
<proteinExistence type="predicted"/>
<dbReference type="Pfam" id="PF00990">
    <property type="entry name" value="GGDEF"/>
    <property type="match status" value="1"/>
</dbReference>
<accession>A0A7L9U8S4</accession>
<feature type="transmembrane region" description="Helical" evidence="3">
    <location>
        <begin position="6"/>
        <end position="25"/>
    </location>
</feature>
<feature type="transmembrane region" description="Helical" evidence="3">
    <location>
        <begin position="183"/>
        <end position="204"/>
    </location>
</feature>
<dbReference type="NCBIfam" id="TIGR00254">
    <property type="entry name" value="GGDEF"/>
    <property type="match status" value="1"/>
</dbReference>
<feature type="transmembrane region" description="Helical" evidence="3">
    <location>
        <begin position="94"/>
        <end position="113"/>
    </location>
</feature>
<dbReference type="InterPro" id="IPR050469">
    <property type="entry name" value="Diguanylate_Cyclase"/>
</dbReference>
<keyword evidence="3" id="KW-0812">Transmembrane</keyword>
<name>A0A7L9U8S4_9BURK</name>
<dbReference type="RefSeq" id="WP_193687649.1">
    <property type="nucleotide sequence ID" value="NZ_CP062941.1"/>
</dbReference>
<dbReference type="Gene3D" id="3.30.70.270">
    <property type="match status" value="1"/>
</dbReference>
<dbReference type="InterPro" id="IPR029787">
    <property type="entry name" value="Nucleotide_cyclase"/>
</dbReference>
<dbReference type="Proteomes" id="UP000593875">
    <property type="component" value="Chromosome"/>
</dbReference>
<keyword evidence="3" id="KW-0472">Membrane</keyword>
<dbReference type="SMART" id="SM00267">
    <property type="entry name" value="GGDEF"/>
    <property type="match status" value="1"/>
</dbReference>
<dbReference type="EMBL" id="CP062941">
    <property type="protein sequence ID" value="QOL50662.1"/>
    <property type="molecule type" value="Genomic_DNA"/>
</dbReference>
<dbReference type="GO" id="GO:1902201">
    <property type="term" value="P:negative regulation of bacterial-type flagellum-dependent cell motility"/>
    <property type="evidence" value="ECO:0007669"/>
    <property type="project" value="TreeGrafter"/>
</dbReference>
<dbReference type="InterPro" id="IPR000160">
    <property type="entry name" value="GGDEF_dom"/>
</dbReference>
<protein>
    <recommendedName>
        <fullName evidence="1">diguanylate cyclase</fullName>
        <ecNumber evidence="1">2.7.7.65</ecNumber>
    </recommendedName>
</protein>
<dbReference type="EC" id="2.7.7.65" evidence="1"/>
<dbReference type="PANTHER" id="PTHR45138">
    <property type="entry name" value="REGULATORY COMPONENTS OF SENSORY TRANSDUCTION SYSTEM"/>
    <property type="match status" value="1"/>
</dbReference>
<keyword evidence="3" id="KW-1133">Transmembrane helix</keyword>
<dbReference type="GO" id="GO:0043709">
    <property type="term" value="P:cell adhesion involved in single-species biofilm formation"/>
    <property type="evidence" value="ECO:0007669"/>
    <property type="project" value="TreeGrafter"/>
</dbReference>
<feature type="domain" description="GGDEF" evidence="4">
    <location>
        <begin position="246"/>
        <end position="378"/>
    </location>
</feature>
<dbReference type="AlphaFoldDB" id="A0A7L9U8S4"/>
<evidence type="ECO:0000256" key="2">
    <source>
        <dbReference type="ARBA" id="ARBA00034247"/>
    </source>
</evidence>
<feature type="transmembrane region" description="Helical" evidence="3">
    <location>
        <begin position="152"/>
        <end position="177"/>
    </location>
</feature>
<organism evidence="5 6">
    <name type="scientific">Massilia litorea</name>
    <dbReference type="NCBI Taxonomy" id="2769491"/>
    <lineage>
        <taxon>Bacteria</taxon>
        <taxon>Pseudomonadati</taxon>
        <taxon>Pseudomonadota</taxon>
        <taxon>Betaproteobacteria</taxon>
        <taxon>Burkholderiales</taxon>
        <taxon>Oxalobacteraceae</taxon>
        <taxon>Telluria group</taxon>
        <taxon>Massilia</taxon>
    </lineage>
</organism>
<dbReference type="InterPro" id="IPR043128">
    <property type="entry name" value="Rev_trsase/Diguanyl_cyclase"/>
</dbReference>
<dbReference type="PROSITE" id="PS50887">
    <property type="entry name" value="GGDEF"/>
    <property type="match status" value="1"/>
</dbReference>
<dbReference type="FunFam" id="3.30.70.270:FF:000001">
    <property type="entry name" value="Diguanylate cyclase domain protein"/>
    <property type="match status" value="1"/>
</dbReference>
<evidence type="ECO:0000313" key="6">
    <source>
        <dbReference type="Proteomes" id="UP000593875"/>
    </source>
</evidence>
<dbReference type="KEGG" id="mlir:LPB04_05050"/>
<reference evidence="5 6" key="1">
    <citation type="submission" date="2020-10" db="EMBL/GenBank/DDBJ databases">
        <title>Genome sequencing of Massilia sp. LPB0304.</title>
        <authorList>
            <person name="Kim J."/>
        </authorList>
    </citation>
    <scope>NUCLEOTIDE SEQUENCE [LARGE SCALE GENOMIC DNA]</scope>
    <source>
        <strain evidence="5 6">LPB0304</strain>
    </source>
</reference>
<keyword evidence="6" id="KW-1185">Reference proteome</keyword>
<dbReference type="GO" id="GO:0052621">
    <property type="term" value="F:diguanylate cyclase activity"/>
    <property type="evidence" value="ECO:0007669"/>
    <property type="project" value="UniProtKB-EC"/>
</dbReference>
<sequence length="383" mass="41281">MIDHHLYMLAVGIGNIAFALLMVPYLRSTGATPGLKVWMWARMAFGATQLLAVVRPATGLPVLAIAESAGWIAGLMLEAAAYAMFFGYPQLRRYLVPVSALYLLLACAASLNGLPHLQLIVYVSLAMGLGSFTTGAILMHPRLPGATALQRLIGATDMGAGATLAVWAVIVLAGHSVPQWGEAMAYIAGYLLLIVNGCGFILMSKQRDDARMERLATTDDLTGLLNRRAFFARAEAARLLALRLRQPITVLMLDIDHFKQLNDRFGHATGDEALVKFSATCMDSLREHDILGRLGGEEFALALPGTDLGGAMHAAERLRQGVLDTRLLTCGNSYTMTVSVGVVLIDPEEDLATALARADHALYEAKRNGRNRVEAGLVGRRRA</sequence>
<dbReference type="PANTHER" id="PTHR45138:SF9">
    <property type="entry name" value="DIGUANYLATE CYCLASE DGCM-RELATED"/>
    <property type="match status" value="1"/>
</dbReference>
<feature type="transmembrane region" description="Helical" evidence="3">
    <location>
        <begin position="69"/>
        <end position="87"/>
    </location>
</feature>
<dbReference type="SUPFAM" id="SSF55073">
    <property type="entry name" value="Nucleotide cyclase"/>
    <property type="match status" value="1"/>
</dbReference>
<comment type="catalytic activity">
    <reaction evidence="2">
        <text>2 GTP = 3',3'-c-di-GMP + 2 diphosphate</text>
        <dbReference type="Rhea" id="RHEA:24898"/>
        <dbReference type="ChEBI" id="CHEBI:33019"/>
        <dbReference type="ChEBI" id="CHEBI:37565"/>
        <dbReference type="ChEBI" id="CHEBI:58805"/>
        <dbReference type="EC" id="2.7.7.65"/>
    </reaction>
</comment>
<dbReference type="CDD" id="cd01949">
    <property type="entry name" value="GGDEF"/>
    <property type="match status" value="1"/>
</dbReference>
<evidence type="ECO:0000256" key="1">
    <source>
        <dbReference type="ARBA" id="ARBA00012528"/>
    </source>
</evidence>
<evidence type="ECO:0000256" key="3">
    <source>
        <dbReference type="SAM" id="Phobius"/>
    </source>
</evidence>
<evidence type="ECO:0000259" key="4">
    <source>
        <dbReference type="PROSITE" id="PS50887"/>
    </source>
</evidence>